<dbReference type="InterPro" id="IPR007247">
    <property type="entry name" value="Ureidogly_lyase"/>
</dbReference>
<dbReference type="InterPro" id="IPR024060">
    <property type="entry name" value="Ureidoglycolate_lyase_dom_sf"/>
</dbReference>
<keyword evidence="2" id="KW-0659">Purine metabolism</keyword>
<comment type="subunit">
    <text evidence="1">Homodimer.</text>
</comment>
<comment type="catalytic activity">
    <reaction evidence="4">
        <text>(S)-ureidoglycolate = urea + glyoxylate</text>
        <dbReference type="Rhea" id="RHEA:11304"/>
        <dbReference type="ChEBI" id="CHEBI:16199"/>
        <dbReference type="ChEBI" id="CHEBI:36655"/>
        <dbReference type="ChEBI" id="CHEBI:57296"/>
        <dbReference type="EC" id="4.3.2.3"/>
    </reaction>
</comment>
<evidence type="ECO:0000313" key="6">
    <source>
        <dbReference type="Proteomes" id="UP001595776"/>
    </source>
</evidence>
<gene>
    <name evidence="5" type="ORF">ACFO5Q_00795</name>
</gene>
<dbReference type="PIRSF" id="PIRSF017306">
    <property type="entry name" value="Ureidogly_hydro"/>
    <property type="match status" value="1"/>
</dbReference>
<dbReference type="CDD" id="cd20298">
    <property type="entry name" value="cupin_UAH"/>
    <property type="match status" value="1"/>
</dbReference>
<dbReference type="RefSeq" id="WP_068150793.1">
    <property type="nucleotide sequence ID" value="NZ_JBHSCR010000001.1"/>
</dbReference>
<dbReference type="Gene3D" id="2.60.120.480">
    <property type="entry name" value="Ureidoglycolate hydrolase"/>
    <property type="match status" value="1"/>
</dbReference>
<evidence type="ECO:0000313" key="5">
    <source>
        <dbReference type="EMBL" id="MFC4346380.1"/>
    </source>
</evidence>
<dbReference type="InterPro" id="IPR011051">
    <property type="entry name" value="RmlC_Cupin_sf"/>
</dbReference>
<reference evidence="6" key="1">
    <citation type="journal article" date="2019" name="Int. J. Syst. Evol. Microbiol.">
        <title>The Global Catalogue of Microorganisms (GCM) 10K type strain sequencing project: providing services to taxonomists for standard genome sequencing and annotation.</title>
        <authorList>
            <consortium name="The Broad Institute Genomics Platform"/>
            <consortium name="The Broad Institute Genome Sequencing Center for Infectious Disease"/>
            <person name="Wu L."/>
            <person name="Ma J."/>
        </authorList>
    </citation>
    <scope>NUCLEOTIDE SEQUENCE [LARGE SCALE GENOMIC DNA]</scope>
    <source>
        <strain evidence="6">CGMCC 1.15304</strain>
    </source>
</reference>
<dbReference type="Pfam" id="PF04115">
    <property type="entry name" value="Ureidogly_lyase"/>
    <property type="match status" value="1"/>
</dbReference>
<dbReference type="PANTHER" id="PTHR21221:SF1">
    <property type="entry name" value="UREIDOGLYCOLATE LYASE"/>
    <property type="match status" value="1"/>
</dbReference>
<name>A0ABV8U676_9PROT</name>
<keyword evidence="3 5" id="KW-0456">Lyase</keyword>
<dbReference type="NCBIfam" id="NF009932">
    <property type="entry name" value="PRK13395.1"/>
    <property type="match status" value="1"/>
</dbReference>
<evidence type="ECO:0000256" key="2">
    <source>
        <dbReference type="ARBA" id="ARBA00022631"/>
    </source>
</evidence>
<proteinExistence type="predicted"/>
<evidence type="ECO:0000256" key="4">
    <source>
        <dbReference type="ARBA" id="ARBA00047684"/>
    </source>
</evidence>
<organism evidence="5 6">
    <name type="scientific">Kordiimonas lipolytica</name>
    <dbReference type="NCBI Taxonomy" id="1662421"/>
    <lineage>
        <taxon>Bacteria</taxon>
        <taxon>Pseudomonadati</taxon>
        <taxon>Pseudomonadota</taxon>
        <taxon>Alphaproteobacteria</taxon>
        <taxon>Kordiimonadales</taxon>
        <taxon>Kordiimonadaceae</taxon>
        <taxon>Kordiimonas</taxon>
    </lineage>
</organism>
<accession>A0ABV8U676</accession>
<evidence type="ECO:0000256" key="3">
    <source>
        <dbReference type="ARBA" id="ARBA00023239"/>
    </source>
</evidence>
<sequence length="165" mass="18264">MRKLKVEPLTREAFAPFGDVIEASDDAEKHTINYGNTTRFHDLATINVTADGAKAGISIFRSAPLPMPIMIEVMEYHPKSSQAFVPLSARSYLVVVAPKGPFEARGMRAFLASGDQGVNYHAGTWHHFSLALEDISDFLVIDRIADDDNCVEYHLKASEQVTLEI</sequence>
<dbReference type="SUPFAM" id="SSF51182">
    <property type="entry name" value="RmlC-like cupins"/>
    <property type="match status" value="1"/>
</dbReference>
<dbReference type="PANTHER" id="PTHR21221">
    <property type="entry name" value="UREIDOGLYCOLATE HYDROLASE"/>
    <property type="match status" value="1"/>
</dbReference>
<protein>
    <submittedName>
        <fullName evidence="5">Ureidoglycolate lyase</fullName>
    </submittedName>
</protein>
<comment type="caution">
    <text evidence="5">The sequence shown here is derived from an EMBL/GenBank/DDBJ whole genome shotgun (WGS) entry which is preliminary data.</text>
</comment>
<keyword evidence="6" id="KW-1185">Reference proteome</keyword>
<dbReference type="Proteomes" id="UP001595776">
    <property type="component" value="Unassembled WGS sequence"/>
</dbReference>
<evidence type="ECO:0000256" key="1">
    <source>
        <dbReference type="ARBA" id="ARBA00011738"/>
    </source>
</evidence>
<dbReference type="GO" id="GO:0016829">
    <property type="term" value="F:lyase activity"/>
    <property type="evidence" value="ECO:0007669"/>
    <property type="project" value="UniProtKB-KW"/>
</dbReference>
<dbReference type="InterPro" id="IPR047233">
    <property type="entry name" value="UAH_cupin"/>
</dbReference>
<dbReference type="EMBL" id="JBHSCR010000001">
    <property type="protein sequence ID" value="MFC4346380.1"/>
    <property type="molecule type" value="Genomic_DNA"/>
</dbReference>